<dbReference type="InterPro" id="IPR039421">
    <property type="entry name" value="Type_1_exporter"/>
</dbReference>
<organism evidence="10 11">
    <name type="scientific">Lacticaseibacillus zeae subsp. silagei</name>
    <dbReference type="NCBI Taxonomy" id="3068307"/>
    <lineage>
        <taxon>Bacteria</taxon>
        <taxon>Bacillati</taxon>
        <taxon>Bacillota</taxon>
        <taxon>Bacilli</taxon>
        <taxon>Lactobacillales</taxon>
        <taxon>Lactobacillaceae</taxon>
        <taxon>Lacticaseibacillus</taxon>
    </lineage>
</organism>
<dbReference type="InterPro" id="IPR014216">
    <property type="entry name" value="ABC_transptr_CydD"/>
</dbReference>
<feature type="transmembrane region" description="Helical" evidence="7">
    <location>
        <begin position="236"/>
        <end position="261"/>
    </location>
</feature>
<dbReference type="PROSITE" id="PS50929">
    <property type="entry name" value="ABC_TM1F"/>
    <property type="match status" value="1"/>
</dbReference>
<feature type="transmembrane region" description="Helical" evidence="7">
    <location>
        <begin position="54"/>
        <end position="73"/>
    </location>
</feature>
<evidence type="ECO:0000313" key="10">
    <source>
        <dbReference type="EMBL" id="WLV82924.1"/>
    </source>
</evidence>
<accession>A0ABD7Z7J0</accession>
<dbReference type="PANTHER" id="PTHR24221">
    <property type="entry name" value="ATP-BINDING CASSETTE SUB-FAMILY B"/>
    <property type="match status" value="1"/>
</dbReference>
<dbReference type="GeneID" id="93269799"/>
<feature type="transmembrane region" description="Helical" evidence="7">
    <location>
        <begin position="135"/>
        <end position="151"/>
    </location>
</feature>
<dbReference type="InterPro" id="IPR027417">
    <property type="entry name" value="P-loop_NTPase"/>
</dbReference>
<dbReference type="PANTHER" id="PTHR24221:SF614">
    <property type="entry name" value="GLUTATHIONE_L-CYSTEINE TRANSPORT SYSTEM ATP-BINDING_PERMEASE PROTEIN CYDC"/>
    <property type="match status" value="1"/>
</dbReference>
<gene>
    <name evidence="10" type="primary">cydD</name>
    <name evidence="10" type="ORF">LACZS2_002119</name>
</gene>
<dbReference type="SUPFAM" id="SSF90123">
    <property type="entry name" value="ABC transporter transmembrane region"/>
    <property type="match status" value="1"/>
</dbReference>
<dbReference type="EMBL" id="CP132485">
    <property type="protein sequence ID" value="WLV82924.1"/>
    <property type="molecule type" value="Genomic_DNA"/>
</dbReference>
<dbReference type="PROSITE" id="PS00211">
    <property type="entry name" value="ABC_TRANSPORTER_1"/>
    <property type="match status" value="1"/>
</dbReference>
<dbReference type="InterPro" id="IPR017871">
    <property type="entry name" value="ABC_transporter-like_CS"/>
</dbReference>
<dbReference type="SUPFAM" id="SSF52540">
    <property type="entry name" value="P-loop containing nucleoside triphosphate hydrolases"/>
    <property type="match status" value="1"/>
</dbReference>
<protein>
    <submittedName>
        <fullName evidence="10">Thiol reductant ABC exporter subunit CydD</fullName>
    </submittedName>
</protein>
<reference evidence="10 11" key="1">
    <citation type="submission" date="2023-08" db="EMBL/GenBank/DDBJ databases">
        <authorList>
            <person name="Buchebner-Jance M."/>
        </authorList>
    </citation>
    <scope>NUCLEOTIDE SEQUENCE [LARGE SCALE GENOMIC DNA]</scope>
    <source>
        <strain evidence="10 11">NCIMB 15475</strain>
    </source>
</reference>
<name>A0ABD7Z7J0_LACZE</name>
<keyword evidence="5 7" id="KW-1133">Transmembrane helix</keyword>
<dbReference type="GO" id="GO:0005886">
    <property type="term" value="C:plasma membrane"/>
    <property type="evidence" value="ECO:0007669"/>
    <property type="project" value="UniProtKB-SubCell"/>
</dbReference>
<dbReference type="PROSITE" id="PS50893">
    <property type="entry name" value="ABC_TRANSPORTER_2"/>
    <property type="match status" value="1"/>
</dbReference>
<dbReference type="NCBIfam" id="TIGR02857">
    <property type="entry name" value="CydD"/>
    <property type="match status" value="1"/>
</dbReference>
<keyword evidence="2 7" id="KW-0812">Transmembrane</keyword>
<comment type="subcellular location">
    <subcellularLocation>
        <location evidence="1">Cell membrane</location>
        <topology evidence="1">Multi-pass membrane protein</topology>
    </subcellularLocation>
</comment>
<dbReference type="Pfam" id="PF00005">
    <property type="entry name" value="ABC_tran"/>
    <property type="match status" value="1"/>
</dbReference>
<keyword evidence="6 7" id="KW-0472">Membrane</keyword>
<feature type="domain" description="ABC transmembrane type-1" evidence="9">
    <location>
        <begin position="22"/>
        <end position="299"/>
    </location>
</feature>
<sequence length="580" mass="64577">MIDKTLMRLSGMRKTMTMLAGFALVQAFVILLQGKFLAEGIVHSWNRQSLAGLWMPLGLFALAFTVRQLIVWVRNRIGARFAMNGSAWLQEQLLKHLYALGPAAVAKEGTGNLVTMALDGIPEAENYIELILNKILNMSIIPWVLVAYIWYENWLTGFTLLIMFPIIILFMVILGLAARDKSESQYAGFQKMSNHFIDSLRGLKTLQLMGISRQYANNVYEVSEDYRKQTMGVLRIAMLSTFALDFFTTLSIAVVAVFLGIKLMDGGIPLYPAMVALILAPEYFMPIRDFGTDYHATLNGKNAMAAIWKVIDQPLPTDTKVLPAFDGWQNQDTLIMKHLDFMYDDKRAGIHDANLQFTGPEKVAIIGASGSGKSTLLNLIGGFLQPQSATITVRGTKVSHLTQAAWQDHLSYIPQDPYLFADTIAANIRFYRPSASDDEVRQAAAAAGLSHWIETLPDGYATRIGEGGRGISGGQAQRIALARTLVDTNRSIWLFDEPTAHLDIETEAELKETLVPLFKNRLVIFATHRLHWLNQMDRVIVVDGGRIVAEGTPSELAAHSKPYQALVHEMRGEFNALVEK</sequence>
<keyword evidence="11" id="KW-1185">Reference proteome</keyword>
<dbReference type="Gene3D" id="3.40.50.300">
    <property type="entry name" value="P-loop containing nucleotide triphosphate hydrolases"/>
    <property type="match status" value="1"/>
</dbReference>
<dbReference type="GO" id="GO:0005524">
    <property type="term" value="F:ATP binding"/>
    <property type="evidence" value="ECO:0007669"/>
    <property type="project" value="UniProtKB-KW"/>
</dbReference>
<evidence type="ECO:0000256" key="7">
    <source>
        <dbReference type="SAM" id="Phobius"/>
    </source>
</evidence>
<dbReference type="AlphaFoldDB" id="A0ABD7Z7J0"/>
<feature type="transmembrane region" description="Helical" evidence="7">
    <location>
        <begin position="157"/>
        <end position="178"/>
    </location>
</feature>
<dbReference type="SMART" id="SM00382">
    <property type="entry name" value="AAA"/>
    <property type="match status" value="1"/>
</dbReference>
<dbReference type="InterPro" id="IPR003439">
    <property type="entry name" value="ABC_transporter-like_ATP-bd"/>
</dbReference>
<evidence type="ECO:0000256" key="3">
    <source>
        <dbReference type="ARBA" id="ARBA00022741"/>
    </source>
</evidence>
<evidence type="ECO:0000256" key="2">
    <source>
        <dbReference type="ARBA" id="ARBA00022692"/>
    </source>
</evidence>
<evidence type="ECO:0000259" key="9">
    <source>
        <dbReference type="PROSITE" id="PS50929"/>
    </source>
</evidence>
<evidence type="ECO:0000256" key="4">
    <source>
        <dbReference type="ARBA" id="ARBA00022840"/>
    </source>
</evidence>
<evidence type="ECO:0000259" key="8">
    <source>
        <dbReference type="PROSITE" id="PS50893"/>
    </source>
</evidence>
<proteinExistence type="predicted"/>
<evidence type="ECO:0000313" key="11">
    <source>
        <dbReference type="Proteomes" id="UP001229832"/>
    </source>
</evidence>
<feature type="domain" description="ABC transporter" evidence="8">
    <location>
        <begin position="334"/>
        <end position="569"/>
    </location>
</feature>
<dbReference type="InterPro" id="IPR003593">
    <property type="entry name" value="AAA+_ATPase"/>
</dbReference>
<dbReference type="CDD" id="cd18584">
    <property type="entry name" value="ABC_6TM_AarD_CydD"/>
    <property type="match status" value="1"/>
</dbReference>
<evidence type="ECO:0000256" key="5">
    <source>
        <dbReference type="ARBA" id="ARBA00022989"/>
    </source>
</evidence>
<dbReference type="Pfam" id="PF00664">
    <property type="entry name" value="ABC_membrane"/>
    <property type="match status" value="1"/>
</dbReference>
<dbReference type="RefSeq" id="WP_070652004.1">
    <property type="nucleotide sequence ID" value="NZ_CP132484.1"/>
</dbReference>
<evidence type="ECO:0000256" key="1">
    <source>
        <dbReference type="ARBA" id="ARBA00004651"/>
    </source>
</evidence>
<dbReference type="InterPro" id="IPR036640">
    <property type="entry name" value="ABC1_TM_sf"/>
</dbReference>
<dbReference type="InterPro" id="IPR011527">
    <property type="entry name" value="ABC1_TM_dom"/>
</dbReference>
<keyword evidence="3" id="KW-0547">Nucleotide-binding</keyword>
<dbReference type="Proteomes" id="UP001229832">
    <property type="component" value="Chromosome"/>
</dbReference>
<dbReference type="Gene3D" id="1.20.1560.10">
    <property type="entry name" value="ABC transporter type 1, transmembrane domain"/>
    <property type="match status" value="1"/>
</dbReference>
<keyword evidence="4" id="KW-0067">ATP-binding</keyword>
<evidence type="ECO:0000256" key="6">
    <source>
        <dbReference type="ARBA" id="ARBA00023136"/>
    </source>
</evidence>